<organism evidence="6 7">
    <name type="scientific">Candidatus Curtissbacteria bacterium RIFOXYA1_FULL_41_14</name>
    <dbReference type="NCBI Taxonomy" id="1797737"/>
    <lineage>
        <taxon>Bacteria</taxon>
        <taxon>Candidatus Curtissiibacteriota</taxon>
    </lineage>
</organism>
<dbReference type="Gene3D" id="3.30.420.140">
    <property type="entry name" value="YqgF/RNase H-like domain"/>
    <property type="match status" value="1"/>
</dbReference>
<dbReference type="CDD" id="cd16964">
    <property type="entry name" value="YqgF"/>
    <property type="match status" value="1"/>
</dbReference>
<keyword evidence="1" id="KW-0963">Cytoplasm</keyword>
<comment type="caution">
    <text evidence="6">The sequence shown here is derived from an EMBL/GenBank/DDBJ whole genome shotgun (WGS) entry which is preliminary data.</text>
</comment>
<protein>
    <recommendedName>
        <fullName evidence="5">YqgF/RNase H-like domain-containing protein</fullName>
    </recommendedName>
</protein>
<dbReference type="EMBL" id="MFCA01000025">
    <property type="protein sequence ID" value="OGE01767.1"/>
    <property type="molecule type" value="Genomic_DNA"/>
</dbReference>
<name>A0A1F5HC83_9BACT</name>
<keyword evidence="3" id="KW-0540">Nuclease</keyword>
<dbReference type="Pfam" id="PF03652">
    <property type="entry name" value="RuvX"/>
    <property type="match status" value="1"/>
</dbReference>
<sequence length="127" mass="14039">MILAVDLGQKTTGVAISEGNLASPYKTLKHQSAKEAIVKISKVCSEVGVEKLVVGYVEGKIKSFFENFAHNFKRANPGIKVILLDETMTTRQARQTLLQLQVPKTKRAKKEHEIAASIILQSYLDSL</sequence>
<dbReference type="GO" id="GO:0000967">
    <property type="term" value="P:rRNA 5'-end processing"/>
    <property type="evidence" value="ECO:0007669"/>
    <property type="project" value="TreeGrafter"/>
</dbReference>
<keyword evidence="2" id="KW-0690">Ribosome biogenesis</keyword>
<evidence type="ECO:0000256" key="1">
    <source>
        <dbReference type="ARBA" id="ARBA00022490"/>
    </source>
</evidence>
<dbReference type="GO" id="GO:0004518">
    <property type="term" value="F:nuclease activity"/>
    <property type="evidence" value="ECO:0007669"/>
    <property type="project" value="UniProtKB-KW"/>
</dbReference>
<dbReference type="InterPro" id="IPR037027">
    <property type="entry name" value="YqgF/RNaseH-like_dom_sf"/>
</dbReference>
<accession>A0A1F5HC83</accession>
<dbReference type="GO" id="GO:0005829">
    <property type="term" value="C:cytosol"/>
    <property type="evidence" value="ECO:0007669"/>
    <property type="project" value="TreeGrafter"/>
</dbReference>
<dbReference type="NCBIfam" id="TIGR00250">
    <property type="entry name" value="RNAse_H_YqgF"/>
    <property type="match status" value="1"/>
</dbReference>
<evidence type="ECO:0000256" key="2">
    <source>
        <dbReference type="ARBA" id="ARBA00022517"/>
    </source>
</evidence>
<evidence type="ECO:0000256" key="4">
    <source>
        <dbReference type="ARBA" id="ARBA00022801"/>
    </source>
</evidence>
<gene>
    <name evidence="6" type="ORF">A2196_02685</name>
</gene>
<reference evidence="6 7" key="1">
    <citation type="journal article" date="2016" name="Nat. Commun.">
        <title>Thousands of microbial genomes shed light on interconnected biogeochemical processes in an aquifer system.</title>
        <authorList>
            <person name="Anantharaman K."/>
            <person name="Brown C.T."/>
            <person name="Hug L.A."/>
            <person name="Sharon I."/>
            <person name="Castelle C.J."/>
            <person name="Probst A.J."/>
            <person name="Thomas B.C."/>
            <person name="Singh A."/>
            <person name="Wilkins M.J."/>
            <person name="Karaoz U."/>
            <person name="Brodie E.L."/>
            <person name="Williams K.H."/>
            <person name="Hubbard S.S."/>
            <person name="Banfield J.F."/>
        </authorList>
    </citation>
    <scope>NUCLEOTIDE SEQUENCE [LARGE SCALE GENOMIC DNA]</scope>
</reference>
<dbReference type="Proteomes" id="UP000176751">
    <property type="component" value="Unassembled WGS sequence"/>
</dbReference>
<dbReference type="InterPro" id="IPR006641">
    <property type="entry name" value="YqgF/RNaseH-like_dom"/>
</dbReference>
<dbReference type="SMART" id="SM00732">
    <property type="entry name" value="YqgFc"/>
    <property type="match status" value="1"/>
</dbReference>
<dbReference type="PANTHER" id="PTHR33317:SF4">
    <property type="entry name" value="POLYNUCLEOTIDYL TRANSFERASE, RIBONUCLEASE H-LIKE SUPERFAMILY PROTEIN"/>
    <property type="match status" value="1"/>
</dbReference>
<keyword evidence="4" id="KW-0378">Hydrolase</keyword>
<dbReference type="SUPFAM" id="SSF53098">
    <property type="entry name" value="Ribonuclease H-like"/>
    <property type="match status" value="1"/>
</dbReference>
<dbReference type="GO" id="GO:0016787">
    <property type="term" value="F:hydrolase activity"/>
    <property type="evidence" value="ECO:0007669"/>
    <property type="project" value="UniProtKB-KW"/>
</dbReference>
<dbReference type="InterPro" id="IPR005227">
    <property type="entry name" value="YqgF"/>
</dbReference>
<feature type="domain" description="YqgF/RNase H-like" evidence="5">
    <location>
        <begin position="1"/>
        <end position="93"/>
    </location>
</feature>
<dbReference type="STRING" id="1797737.A2196_02685"/>
<evidence type="ECO:0000259" key="5">
    <source>
        <dbReference type="SMART" id="SM00732"/>
    </source>
</evidence>
<dbReference type="PANTHER" id="PTHR33317">
    <property type="entry name" value="POLYNUCLEOTIDYL TRANSFERASE, RIBONUCLEASE H-LIKE SUPERFAMILY PROTEIN"/>
    <property type="match status" value="1"/>
</dbReference>
<dbReference type="AlphaFoldDB" id="A0A1F5HC83"/>
<evidence type="ECO:0000256" key="3">
    <source>
        <dbReference type="ARBA" id="ARBA00022722"/>
    </source>
</evidence>
<dbReference type="InterPro" id="IPR012337">
    <property type="entry name" value="RNaseH-like_sf"/>
</dbReference>
<evidence type="ECO:0000313" key="7">
    <source>
        <dbReference type="Proteomes" id="UP000176751"/>
    </source>
</evidence>
<evidence type="ECO:0000313" key="6">
    <source>
        <dbReference type="EMBL" id="OGE01767.1"/>
    </source>
</evidence>
<proteinExistence type="predicted"/>